<protein>
    <submittedName>
        <fullName evidence="1">Uncharacterized protein</fullName>
    </submittedName>
</protein>
<dbReference type="EMBL" id="JAPMSZ010000005">
    <property type="protein sequence ID" value="KAJ5102062.1"/>
    <property type="molecule type" value="Genomic_DNA"/>
</dbReference>
<reference evidence="1" key="2">
    <citation type="journal article" date="2023" name="IMA Fungus">
        <title>Comparative genomic study of the Penicillium genus elucidates a diverse pangenome and 15 lateral gene transfer events.</title>
        <authorList>
            <person name="Petersen C."/>
            <person name="Sorensen T."/>
            <person name="Nielsen M.R."/>
            <person name="Sondergaard T.E."/>
            <person name="Sorensen J.L."/>
            <person name="Fitzpatrick D.A."/>
            <person name="Frisvad J.C."/>
            <person name="Nielsen K.L."/>
        </authorList>
    </citation>
    <scope>NUCLEOTIDE SEQUENCE</scope>
    <source>
        <strain evidence="1">IBT 34128</strain>
    </source>
</reference>
<reference evidence="1" key="1">
    <citation type="submission" date="2022-11" db="EMBL/GenBank/DDBJ databases">
        <authorList>
            <person name="Petersen C."/>
        </authorList>
    </citation>
    <scope>NUCLEOTIDE SEQUENCE</scope>
    <source>
        <strain evidence="1">IBT 34128</strain>
    </source>
</reference>
<gene>
    <name evidence="1" type="ORF">NUU61_004284</name>
</gene>
<dbReference type="OrthoDB" id="8300194at2759"/>
<evidence type="ECO:0000313" key="1">
    <source>
        <dbReference type="EMBL" id="KAJ5102062.1"/>
    </source>
</evidence>
<evidence type="ECO:0000313" key="2">
    <source>
        <dbReference type="Proteomes" id="UP001141434"/>
    </source>
</evidence>
<name>A0A9W9KEH0_9EURO</name>
<dbReference type="Proteomes" id="UP001141434">
    <property type="component" value="Unassembled WGS sequence"/>
</dbReference>
<comment type="caution">
    <text evidence="1">The sequence shown here is derived from an EMBL/GenBank/DDBJ whole genome shotgun (WGS) entry which is preliminary data.</text>
</comment>
<dbReference type="RefSeq" id="XP_056512893.1">
    <property type="nucleotide sequence ID" value="XM_056654866.1"/>
</dbReference>
<organism evidence="1 2">
    <name type="scientific">Penicillium alfredii</name>
    <dbReference type="NCBI Taxonomy" id="1506179"/>
    <lineage>
        <taxon>Eukaryota</taxon>
        <taxon>Fungi</taxon>
        <taxon>Dikarya</taxon>
        <taxon>Ascomycota</taxon>
        <taxon>Pezizomycotina</taxon>
        <taxon>Eurotiomycetes</taxon>
        <taxon>Eurotiomycetidae</taxon>
        <taxon>Eurotiales</taxon>
        <taxon>Aspergillaceae</taxon>
        <taxon>Penicillium</taxon>
    </lineage>
</organism>
<keyword evidence="2" id="KW-1185">Reference proteome</keyword>
<dbReference type="GeneID" id="81394034"/>
<dbReference type="AlphaFoldDB" id="A0A9W9KEH0"/>
<sequence>MIRRVLEELVTLIRYHNPDIPGTAYIINPREEYLGSLDIDDALPRNTVLLNNPEDLVRYLGSQLPPR</sequence>
<accession>A0A9W9KEH0</accession>
<proteinExistence type="predicted"/>